<keyword evidence="4" id="KW-0460">Magnesium</keyword>
<evidence type="ECO:0000313" key="9">
    <source>
        <dbReference type="Proteomes" id="UP000308199"/>
    </source>
</evidence>
<evidence type="ECO:0000256" key="4">
    <source>
        <dbReference type="ARBA" id="ARBA00022842"/>
    </source>
</evidence>
<dbReference type="SUPFAM" id="SSF56784">
    <property type="entry name" value="HAD-like"/>
    <property type="match status" value="1"/>
</dbReference>
<dbReference type="InterPro" id="IPR023214">
    <property type="entry name" value="HAD_sf"/>
</dbReference>
<dbReference type="EMBL" id="SGPK01000074">
    <property type="protein sequence ID" value="THH09127.1"/>
    <property type="molecule type" value="Genomic_DNA"/>
</dbReference>
<dbReference type="InterPro" id="IPR006384">
    <property type="entry name" value="HAD_hydro_PyrdxlP_Pase-like"/>
</dbReference>
<name>A0A4S4LC47_9AGAM</name>
<dbReference type="NCBIfam" id="TIGR01488">
    <property type="entry name" value="HAD-SF-IB"/>
    <property type="match status" value="1"/>
</dbReference>
<evidence type="ECO:0000256" key="2">
    <source>
        <dbReference type="ARBA" id="ARBA00022723"/>
    </source>
</evidence>
<keyword evidence="2" id="KW-0479">Metal-binding</keyword>
<dbReference type="PANTHER" id="PTHR20889">
    <property type="entry name" value="PHOSPHATASE, ORPHAN 1, 2"/>
    <property type="match status" value="1"/>
</dbReference>
<dbReference type="SUPFAM" id="SSF69593">
    <property type="entry name" value="Glycerol-3-phosphate (1)-acyltransferase"/>
    <property type="match status" value="1"/>
</dbReference>
<evidence type="ECO:0000256" key="1">
    <source>
        <dbReference type="ARBA" id="ARBA00001946"/>
    </source>
</evidence>
<organism evidence="8 9">
    <name type="scientific">Phellinidium pouzarii</name>
    <dbReference type="NCBI Taxonomy" id="167371"/>
    <lineage>
        <taxon>Eukaryota</taxon>
        <taxon>Fungi</taxon>
        <taxon>Dikarya</taxon>
        <taxon>Basidiomycota</taxon>
        <taxon>Agaricomycotina</taxon>
        <taxon>Agaricomycetes</taxon>
        <taxon>Hymenochaetales</taxon>
        <taxon>Hymenochaetaceae</taxon>
        <taxon>Phellinidium</taxon>
    </lineage>
</organism>
<sequence length="761" mass="84654">MKTVSECYAAATTPHRRIITYWTKASLFKNPVSRFILRSAGTIPVARSRLPVDNETHKHVSSNGSKKESDAEKKQEMLFKATYNDLASGGALAIFPEGTSYTMPHIVQVKQGAARAALGFAKWALERGSSSIVSVVPVGIVYTDKSKYRSRLYVKYGKQILLESFVKQFLYNEEGSKGEHAVVQRLTTEIEKGMLHLTINARDWETLYAAQSARDILWTDEGNIPLEKFVDVSQALIGIFEEVSPSEALGMLKAVLLRYHALQYHTGVTHTSLSHIPLASPSTSNTLSSKPSLQLPDSTSRLTSLQRSSLSTSRLRVLAYLSLAIINLIISSPVHLAYAPGYILGTLAARLFASKEEEARAQFKVVFGGFGSAVGAIGIALILSVWHARVIDENHRRYERIRATFMVLRSSLLSPISLSEDDLKPYLTTPPPLMNPYIAKSLQEDISANSPLVGSNLSSPGDEQGPKTTQNKAANVSVSKSSLMQHLLHARAEATIMLQRVFRSRAELPSDGEVAPLDSRDRGDAISMAQSIVRQLVVFDFDWSLADQDTDRWIFEVLAPHLRRKMKTLKSTVQWTDLVAHSLREVHAEGITREDIENALRIMPFHPAMIRAVKRLKARTDIETTIFILSNSNSVFISTILEAKGITDLFDLVVTNPAEWDPSGLLKLRRRVSPDDPQHKCLVGCSPNMCKGDELDAFVKERAPYDRVIYIGDGSNDFCPVLRLRETHRGLQQRIDQEGGVKCNIKYWGGAWEVEEIFGQL</sequence>
<dbReference type="Pfam" id="PF06888">
    <property type="entry name" value="Put_Phosphatase"/>
    <property type="match status" value="1"/>
</dbReference>
<accession>A0A4S4LC47</accession>
<feature type="region of interest" description="Disordered" evidence="5">
    <location>
        <begin position="452"/>
        <end position="476"/>
    </location>
</feature>
<evidence type="ECO:0000259" key="7">
    <source>
        <dbReference type="SMART" id="SM00563"/>
    </source>
</evidence>
<dbReference type="PANTHER" id="PTHR20889:SF12">
    <property type="entry name" value="LP01149P"/>
    <property type="match status" value="1"/>
</dbReference>
<dbReference type="NCBIfam" id="TIGR01489">
    <property type="entry name" value="DKMTPPase-SF"/>
    <property type="match status" value="1"/>
</dbReference>
<evidence type="ECO:0000256" key="6">
    <source>
        <dbReference type="SAM" id="Phobius"/>
    </source>
</evidence>
<keyword evidence="3" id="KW-0378">Hydrolase</keyword>
<keyword evidence="6" id="KW-1133">Transmembrane helix</keyword>
<protein>
    <recommendedName>
        <fullName evidence="7">Phospholipid/glycerol acyltransferase domain-containing protein</fullName>
    </recommendedName>
</protein>
<reference evidence="8 9" key="1">
    <citation type="submission" date="2019-02" db="EMBL/GenBank/DDBJ databases">
        <title>Genome sequencing of the rare red list fungi Phellinidium pouzarii.</title>
        <authorList>
            <person name="Buettner E."/>
            <person name="Kellner H."/>
        </authorList>
    </citation>
    <scope>NUCLEOTIDE SEQUENCE [LARGE SCALE GENOMIC DNA]</scope>
    <source>
        <strain evidence="8 9">DSM 108285</strain>
    </source>
</reference>
<comment type="cofactor">
    <cofactor evidence="1">
        <name>Mg(2+)</name>
        <dbReference type="ChEBI" id="CHEBI:18420"/>
    </cofactor>
</comment>
<dbReference type="GO" id="GO:0016746">
    <property type="term" value="F:acyltransferase activity"/>
    <property type="evidence" value="ECO:0007669"/>
    <property type="project" value="InterPro"/>
</dbReference>
<dbReference type="OrthoDB" id="10267182at2759"/>
<dbReference type="GO" id="GO:0046872">
    <property type="term" value="F:metal ion binding"/>
    <property type="evidence" value="ECO:0007669"/>
    <property type="project" value="UniProtKB-KW"/>
</dbReference>
<evidence type="ECO:0000256" key="3">
    <source>
        <dbReference type="ARBA" id="ARBA00022801"/>
    </source>
</evidence>
<gene>
    <name evidence="8" type="ORF">EW145_g2233</name>
</gene>
<feature type="domain" description="Phospholipid/glycerol acyltransferase" evidence="7">
    <location>
        <begin position="7"/>
        <end position="143"/>
    </location>
</feature>
<feature type="transmembrane region" description="Helical" evidence="6">
    <location>
        <begin position="365"/>
        <end position="386"/>
    </location>
</feature>
<dbReference type="AlphaFoldDB" id="A0A4S4LC47"/>
<dbReference type="Gene3D" id="3.40.50.1000">
    <property type="entry name" value="HAD superfamily/HAD-like"/>
    <property type="match status" value="1"/>
</dbReference>
<dbReference type="InterPro" id="IPR002123">
    <property type="entry name" value="Plipid/glycerol_acylTrfase"/>
</dbReference>
<proteinExistence type="predicted"/>
<keyword evidence="6" id="KW-0812">Transmembrane</keyword>
<comment type="caution">
    <text evidence="8">The sequence shown here is derived from an EMBL/GenBank/DDBJ whole genome shotgun (WGS) entry which is preliminary data.</text>
</comment>
<dbReference type="InterPro" id="IPR016965">
    <property type="entry name" value="Pase_PHOSPHO-typ"/>
</dbReference>
<feature type="region of interest" description="Disordered" evidence="5">
    <location>
        <begin position="51"/>
        <end position="71"/>
    </location>
</feature>
<dbReference type="SMART" id="SM00563">
    <property type="entry name" value="PlsC"/>
    <property type="match status" value="1"/>
</dbReference>
<keyword evidence="6" id="KW-0472">Membrane</keyword>
<dbReference type="GO" id="GO:0016791">
    <property type="term" value="F:phosphatase activity"/>
    <property type="evidence" value="ECO:0007669"/>
    <property type="project" value="InterPro"/>
</dbReference>
<evidence type="ECO:0000256" key="5">
    <source>
        <dbReference type="SAM" id="MobiDB-lite"/>
    </source>
</evidence>
<keyword evidence="9" id="KW-1185">Reference proteome</keyword>
<dbReference type="Pfam" id="PF01553">
    <property type="entry name" value="Acyltransferase"/>
    <property type="match status" value="1"/>
</dbReference>
<evidence type="ECO:0000313" key="8">
    <source>
        <dbReference type="EMBL" id="THH09127.1"/>
    </source>
</evidence>
<dbReference type="InterPro" id="IPR036412">
    <property type="entry name" value="HAD-like_sf"/>
</dbReference>
<dbReference type="Proteomes" id="UP000308199">
    <property type="component" value="Unassembled WGS sequence"/>
</dbReference>